<keyword evidence="4 9" id="KW-0812">Transmembrane</keyword>
<dbReference type="Gene3D" id="3.40.50.300">
    <property type="entry name" value="P-loop containing nucleotide triphosphate hydrolases"/>
    <property type="match status" value="1"/>
</dbReference>
<evidence type="ECO:0000256" key="1">
    <source>
        <dbReference type="ARBA" id="ARBA00004651"/>
    </source>
</evidence>
<keyword evidence="3" id="KW-1003">Cell membrane</keyword>
<keyword evidence="7 9" id="KW-1133">Transmembrane helix</keyword>
<dbReference type="CDD" id="cd18586">
    <property type="entry name" value="ABC_6TM_PrtD_like"/>
    <property type="match status" value="1"/>
</dbReference>
<evidence type="ECO:0000256" key="5">
    <source>
        <dbReference type="ARBA" id="ARBA00022741"/>
    </source>
</evidence>
<dbReference type="PROSITE" id="PS50929">
    <property type="entry name" value="ABC_TM1F"/>
    <property type="match status" value="1"/>
</dbReference>
<keyword evidence="5" id="KW-0547">Nucleotide-binding</keyword>
<keyword evidence="13" id="KW-1185">Reference proteome</keyword>
<keyword evidence="6" id="KW-0067">ATP-binding</keyword>
<dbReference type="Gene3D" id="1.20.1560.10">
    <property type="entry name" value="ABC transporter type 1, transmembrane domain"/>
    <property type="match status" value="1"/>
</dbReference>
<dbReference type="Pfam" id="PF00664">
    <property type="entry name" value="ABC_membrane"/>
    <property type="match status" value="1"/>
</dbReference>
<comment type="caution">
    <text evidence="12">The sequence shown here is derived from an EMBL/GenBank/DDBJ whole genome shotgun (WGS) entry which is preliminary data.</text>
</comment>
<reference evidence="12" key="1">
    <citation type="submission" date="2022-08" db="EMBL/GenBank/DDBJ databases">
        <authorList>
            <person name="Vandamme P."/>
            <person name="Hettiarachchi A."/>
            <person name="Peeters C."/>
            <person name="Cnockaert M."/>
            <person name="Carlier A."/>
        </authorList>
    </citation>
    <scope>NUCLEOTIDE SEQUENCE</scope>
    <source>
        <strain evidence="12">LMG 31809</strain>
    </source>
</reference>
<dbReference type="InterPro" id="IPR039421">
    <property type="entry name" value="Type_1_exporter"/>
</dbReference>
<dbReference type="GO" id="GO:0016887">
    <property type="term" value="F:ATP hydrolysis activity"/>
    <property type="evidence" value="ECO:0007669"/>
    <property type="project" value="InterPro"/>
</dbReference>
<gene>
    <name evidence="12" type="ORF">NYP16_00765</name>
</gene>
<dbReference type="NCBIfam" id="TIGR01842">
    <property type="entry name" value="type_I_sec_PrtD"/>
    <property type="match status" value="1"/>
</dbReference>
<dbReference type="Proteomes" id="UP001141619">
    <property type="component" value="Unassembled WGS sequence"/>
</dbReference>
<dbReference type="InterPro" id="IPR027417">
    <property type="entry name" value="P-loop_NTPase"/>
</dbReference>
<dbReference type="PANTHER" id="PTHR24221:SF248">
    <property type="entry name" value="ABC TRANSPORTER TRANSMEMBRANE REGION"/>
    <property type="match status" value="1"/>
</dbReference>
<dbReference type="FunFam" id="3.40.50.300:FF:001444">
    <property type="entry name" value="ABC transporter ATP-binding protein"/>
    <property type="match status" value="1"/>
</dbReference>
<evidence type="ECO:0000256" key="3">
    <source>
        <dbReference type="ARBA" id="ARBA00022475"/>
    </source>
</evidence>
<feature type="transmembrane region" description="Helical" evidence="9">
    <location>
        <begin position="58"/>
        <end position="78"/>
    </location>
</feature>
<dbReference type="GO" id="GO:0030256">
    <property type="term" value="C:type I protein secretion system complex"/>
    <property type="evidence" value="ECO:0007669"/>
    <property type="project" value="InterPro"/>
</dbReference>
<dbReference type="SMART" id="SM00382">
    <property type="entry name" value="AAA"/>
    <property type="match status" value="1"/>
</dbReference>
<evidence type="ECO:0000256" key="8">
    <source>
        <dbReference type="ARBA" id="ARBA00023136"/>
    </source>
</evidence>
<protein>
    <submittedName>
        <fullName evidence="12">Type I secretion system permease/ATPase</fullName>
    </submittedName>
</protein>
<comment type="subcellular location">
    <subcellularLocation>
        <location evidence="1">Cell membrane</location>
        <topology evidence="1">Multi-pass membrane protein</topology>
    </subcellularLocation>
</comment>
<feature type="domain" description="ABC transmembrane type-1" evidence="11">
    <location>
        <begin position="24"/>
        <end position="299"/>
    </location>
</feature>
<dbReference type="Pfam" id="PF00005">
    <property type="entry name" value="ABC_tran"/>
    <property type="match status" value="1"/>
</dbReference>
<evidence type="ECO:0000259" key="10">
    <source>
        <dbReference type="PROSITE" id="PS50893"/>
    </source>
</evidence>
<evidence type="ECO:0000313" key="12">
    <source>
        <dbReference type="EMBL" id="MDA5192490.1"/>
    </source>
</evidence>
<organism evidence="12 13">
    <name type="scientific">Govanella unica</name>
    <dbReference type="NCBI Taxonomy" id="2975056"/>
    <lineage>
        <taxon>Bacteria</taxon>
        <taxon>Pseudomonadati</taxon>
        <taxon>Pseudomonadota</taxon>
        <taxon>Alphaproteobacteria</taxon>
        <taxon>Emcibacterales</taxon>
        <taxon>Govanellaceae</taxon>
        <taxon>Govanella</taxon>
    </lineage>
</organism>
<evidence type="ECO:0000256" key="4">
    <source>
        <dbReference type="ARBA" id="ARBA00022692"/>
    </source>
</evidence>
<name>A0A9X3TVF3_9PROT</name>
<evidence type="ECO:0000256" key="7">
    <source>
        <dbReference type="ARBA" id="ARBA00022989"/>
    </source>
</evidence>
<feature type="domain" description="ABC transporter" evidence="10">
    <location>
        <begin position="330"/>
        <end position="565"/>
    </location>
</feature>
<dbReference type="GO" id="GO:0005524">
    <property type="term" value="F:ATP binding"/>
    <property type="evidence" value="ECO:0007669"/>
    <property type="project" value="UniProtKB-KW"/>
</dbReference>
<evidence type="ECO:0000256" key="9">
    <source>
        <dbReference type="SAM" id="Phobius"/>
    </source>
</evidence>
<dbReference type="InterPro" id="IPR003593">
    <property type="entry name" value="AAA+_ATPase"/>
</dbReference>
<evidence type="ECO:0000313" key="13">
    <source>
        <dbReference type="Proteomes" id="UP001141619"/>
    </source>
</evidence>
<feature type="transmembrane region" description="Helical" evidence="9">
    <location>
        <begin position="144"/>
        <end position="173"/>
    </location>
</feature>
<dbReference type="InterPro" id="IPR010128">
    <property type="entry name" value="ATPase_T1SS_PrtD-like"/>
</dbReference>
<dbReference type="GO" id="GO:0140359">
    <property type="term" value="F:ABC-type transporter activity"/>
    <property type="evidence" value="ECO:0007669"/>
    <property type="project" value="InterPro"/>
</dbReference>
<evidence type="ECO:0000256" key="6">
    <source>
        <dbReference type="ARBA" id="ARBA00022840"/>
    </source>
</evidence>
<dbReference type="SUPFAM" id="SSF52540">
    <property type="entry name" value="P-loop containing nucleoside triphosphate hydrolases"/>
    <property type="match status" value="1"/>
</dbReference>
<keyword evidence="2" id="KW-0813">Transport</keyword>
<dbReference type="PROSITE" id="PS50893">
    <property type="entry name" value="ABC_TRANSPORTER_2"/>
    <property type="match status" value="1"/>
</dbReference>
<proteinExistence type="predicted"/>
<reference evidence="12" key="2">
    <citation type="journal article" date="2023" name="Syst. Appl. Microbiol.">
        <title>Govania unica gen. nov., sp. nov., a rare biosphere bacterium that represents a novel family in the class Alphaproteobacteria.</title>
        <authorList>
            <person name="Vandamme P."/>
            <person name="Peeters C."/>
            <person name="Hettiarachchi A."/>
            <person name="Cnockaert M."/>
            <person name="Carlier A."/>
        </authorList>
    </citation>
    <scope>NUCLEOTIDE SEQUENCE</scope>
    <source>
        <strain evidence="12">LMG 31809</strain>
    </source>
</reference>
<feature type="transmembrane region" description="Helical" evidence="9">
    <location>
        <begin position="246"/>
        <end position="264"/>
    </location>
</feature>
<dbReference type="GO" id="GO:0034040">
    <property type="term" value="F:ATPase-coupled lipid transmembrane transporter activity"/>
    <property type="evidence" value="ECO:0007669"/>
    <property type="project" value="TreeGrafter"/>
</dbReference>
<keyword evidence="8 9" id="KW-0472">Membrane</keyword>
<dbReference type="RefSeq" id="WP_274942196.1">
    <property type="nucleotide sequence ID" value="NZ_JANWOI010000001.1"/>
</dbReference>
<evidence type="ECO:0000256" key="2">
    <source>
        <dbReference type="ARBA" id="ARBA00022448"/>
    </source>
</evidence>
<dbReference type="PROSITE" id="PS00211">
    <property type="entry name" value="ABC_TRANSPORTER_1"/>
    <property type="match status" value="1"/>
</dbReference>
<feature type="transmembrane region" description="Helical" evidence="9">
    <location>
        <begin position="21"/>
        <end position="46"/>
    </location>
</feature>
<evidence type="ECO:0000259" key="11">
    <source>
        <dbReference type="PROSITE" id="PS50929"/>
    </source>
</evidence>
<dbReference type="InterPro" id="IPR011527">
    <property type="entry name" value="ABC1_TM_dom"/>
</dbReference>
<sequence length="566" mass="60725">MTAAPAKLTLKTALGGVRHEFKMAGVFSFFINLLMLVSPIFMLQVYDRVLTSRNDLTLVMLTLLAVVLLGVMAALDAFRSKLLVRVSKRVDNLTNNLLFDGVFAAAVLRPGLGSAQYFRDMDSVRQFMTGGPVFALFDGPWVPIYLLIVFLMHPLLGLVALFGGILIFALAWLNDRATRSVLKQASEHAMMANDVIERSLRNAEVLRAMGMGEGIRRVWRRYQNEALIQQCIASDRAGVMVAVSKAARMILQVLMLAAGAWLAIRQSITPGMIVASSIIMGRGLAPIEQAIGGWKNFVGARTAFNRLNALLLAVPDETERMTLPRPKGALSVDRVIAAPPGVKSPVIKGVSFEVAAGESIGIVGPSAAGKTTLARLILGVWPPRAGYIRLDGAEIYGWNRAELGPAIGYLPQDVELFSGTVAENIARFGVADPDKVVKAARDAGVHDMILGLADGYDSQIGTSGTNLSAGQRQRVGLARALYGDPSFIVLDEPNANLDTDGEAALAQAVRALRADKRTVIVITHRSAVLEQMDKLMVLKNGQIAAFGPLAEVMVALNPAPEPVGVA</sequence>
<dbReference type="GO" id="GO:0030253">
    <property type="term" value="P:protein secretion by the type I secretion system"/>
    <property type="evidence" value="ECO:0007669"/>
    <property type="project" value="InterPro"/>
</dbReference>
<dbReference type="CDD" id="cd03246">
    <property type="entry name" value="ABCC_Protease_Secretion"/>
    <property type="match status" value="1"/>
</dbReference>
<dbReference type="InterPro" id="IPR003439">
    <property type="entry name" value="ABC_transporter-like_ATP-bd"/>
</dbReference>
<accession>A0A9X3TVF3</accession>
<dbReference type="AlphaFoldDB" id="A0A9X3TVF3"/>
<dbReference type="InterPro" id="IPR017871">
    <property type="entry name" value="ABC_transporter-like_CS"/>
</dbReference>
<dbReference type="InterPro" id="IPR047957">
    <property type="entry name" value="ABC_AprD-like_6TM"/>
</dbReference>
<dbReference type="InterPro" id="IPR036640">
    <property type="entry name" value="ABC1_TM_sf"/>
</dbReference>
<dbReference type="SUPFAM" id="SSF90123">
    <property type="entry name" value="ABC transporter transmembrane region"/>
    <property type="match status" value="1"/>
</dbReference>
<dbReference type="GO" id="GO:0005886">
    <property type="term" value="C:plasma membrane"/>
    <property type="evidence" value="ECO:0007669"/>
    <property type="project" value="UniProtKB-SubCell"/>
</dbReference>
<dbReference type="PANTHER" id="PTHR24221">
    <property type="entry name" value="ATP-BINDING CASSETTE SUB-FAMILY B"/>
    <property type="match status" value="1"/>
</dbReference>
<dbReference type="EMBL" id="JANWOI010000001">
    <property type="protein sequence ID" value="MDA5192490.1"/>
    <property type="molecule type" value="Genomic_DNA"/>
</dbReference>